<organism evidence="6 7">
    <name type="scientific">Allopontixanthobacter sediminis</name>
    <dbReference type="NCBI Taxonomy" id="1689985"/>
    <lineage>
        <taxon>Bacteria</taxon>
        <taxon>Pseudomonadati</taxon>
        <taxon>Pseudomonadota</taxon>
        <taxon>Alphaproteobacteria</taxon>
        <taxon>Sphingomonadales</taxon>
        <taxon>Erythrobacteraceae</taxon>
        <taxon>Allopontixanthobacter</taxon>
    </lineage>
</organism>
<evidence type="ECO:0000256" key="4">
    <source>
        <dbReference type="PROSITE-ProRule" id="PRU01024"/>
    </source>
</evidence>
<dbReference type="OrthoDB" id="9804590at2"/>
<feature type="active site" evidence="5">
    <location>
        <position position="356"/>
    </location>
</feature>
<evidence type="ECO:0000256" key="3">
    <source>
        <dbReference type="ARBA" id="ARBA00022691"/>
    </source>
</evidence>
<comment type="caution">
    <text evidence="6">The sequence shown here is derived from an EMBL/GenBank/DDBJ whole genome shotgun (WGS) entry which is preliminary data.</text>
</comment>
<dbReference type="InterPro" id="IPR010280">
    <property type="entry name" value="U5_MeTrfase_fam"/>
</dbReference>
<dbReference type="AlphaFoldDB" id="A0A845B217"/>
<keyword evidence="7" id="KW-1185">Reference proteome</keyword>
<evidence type="ECO:0000256" key="2">
    <source>
        <dbReference type="ARBA" id="ARBA00022679"/>
    </source>
</evidence>
<dbReference type="Gene3D" id="3.40.50.150">
    <property type="entry name" value="Vaccinia Virus protein VP39"/>
    <property type="match status" value="1"/>
</dbReference>
<proteinExistence type="inferred from homology"/>
<sequence length="400" mass="43372">MNESKVILRVAAKGDGVSADGSHFAGTAPGDIITPDGSVQRGPHFTEPPCRHFPECGGCQLQHLDEETLLSFVTARVTNAALKEGLEIGELLPTHLSPPRSRRRASLHIVNAGGRPLVGFRKAGSHQVIDMHQCEILRPELFALVAPLRQMMARRQGKYSVDAELTLTDQGVDCSLKNLTVEGLQQTEAMLDFARDNALARLTMDQGYGPETVWEPEPVTMMMGRVAVPFPVGSFLQATADGEAVLVDDAREWLSGSAFIADLFSGVGTFAFALCDPAKVLAAEAARDMHFACKSAAALAKRPVHPVHRDLFRNPLQVDELNRFDAVLLDPPRAGAKDQADLLAQSTVAKVVYISCNPSSWARDAARMVAGGYRLEKLRAVGQFRWSTHVELASLFVKAA</sequence>
<dbReference type="PROSITE" id="PS01230">
    <property type="entry name" value="TRMA_1"/>
    <property type="match status" value="1"/>
</dbReference>
<dbReference type="GO" id="GO:0070475">
    <property type="term" value="P:rRNA base methylation"/>
    <property type="evidence" value="ECO:0007669"/>
    <property type="project" value="TreeGrafter"/>
</dbReference>
<dbReference type="PANTHER" id="PTHR11061">
    <property type="entry name" value="RNA M5U METHYLTRANSFERASE"/>
    <property type="match status" value="1"/>
</dbReference>
<dbReference type="Pfam" id="PF05958">
    <property type="entry name" value="tRNA_U5-meth_tr"/>
    <property type="match status" value="1"/>
</dbReference>
<dbReference type="SUPFAM" id="SSF53335">
    <property type="entry name" value="S-adenosyl-L-methionine-dependent methyltransferases"/>
    <property type="match status" value="1"/>
</dbReference>
<feature type="binding site" evidence="4">
    <location>
        <position position="264"/>
    </location>
    <ligand>
        <name>S-adenosyl-L-methionine</name>
        <dbReference type="ChEBI" id="CHEBI:59789"/>
    </ligand>
</feature>
<comment type="similarity">
    <text evidence="4">Belongs to the class I-like SAM-binding methyltransferase superfamily. RNA M5U methyltransferase family.</text>
</comment>
<gene>
    <name evidence="6" type="ORF">GRI65_03275</name>
</gene>
<dbReference type="PROSITE" id="PS51687">
    <property type="entry name" value="SAM_MT_RNA_M5U"/>
    <property type="match status" value="1"/>
</dbReference>
<dbReference type="CDD" id="cd02440">
    <property type="entry name" value="AdoMet_MTases"/>
    <property type="match status" value="1"/>
</dbReference>
<keyword evidence="2 4" id="KW-0808">Transferase</keyword>
<evidence type="ECO:0000256" key="1">
    <source>
        <dbReference type="ARBA" id="ARBA00022603"/>
    </source>
</evidence>
<dbReference type="EMBL" id="WTYL01000001">
    <property type="protein sequence ID" value="MXP43477.1"/>
    <property type="molecule type" value="Genomic_DNA"/>
</dbReference>
<protein>
    <submittedName>
        <fullName evidence="6">Class I SAM-dependent RNA methyltransferase</fullName>
    </submittedName>
</protein>
<dbReference type="PANTHER" id="PTHR11061:SF49">
    <property type="entry name" value="23S RRNA (URACIL(1939)-C(5))-METHYLTRANSFERASE RLMD"/>
    <property type="match status" value="1"/>
</dbReference>
<dbReference type="GO" id="GO:0070041">
    <property type="term" value="F:rRNA (uridine-C5-)-methyltransferase activity"/>
    <property type="evidence" value="ECO:0007669"/>
    <property type="project" value="TreeGrafter"/>
</dbReference>
<name>A0A845B217_9SPHN</name>
<dbReference type="InterPro" id="IPR030390">
    <property type="entry name" value="MeTrfase_TrmA_AS"/>
</dbReference>
<feature type="binding site" evidence="4">
    <location>
        <position position="330"/>
    </location>
    <ligand>
        <name>S-adenosyl-L-methionine</name>
        <dbReference type="ChEBI" id="CHEBI:59789"/>
    </ligand>
</feature>
<evidence type="ECO:0000256" key="5">
    <source>
        <dbReference type="PROSITE-ProRule" id="PRU10015"/>
    </source>
</evidence>
<evidence type="ECO:0000313" key="7">
    <source>
        <dbReference type="Proteomes" id="UP000431922"/>
    </source>
</evidence>
<dbReference type="InterPro" id="IPR029063">
    <property type="entry name" value="SAM-dependent_MTases_sf"/>
</dbReference>
<feature type="binding site" evidence="4">
    <location>
        <position position="284"/>
    </location>
    <ligand>
        <name>S-adenosyl-L-methionine</name>
        <dbReference type="ChEBI" id="CHEBI:59789"/>
    </ligand>
</feature>
<dbReference type="Gene3D" id="2.40.50.1070">
    <property type="match status" value="1"/>
</dbReference>
<evidence type="ECO:0000313" key="6">
    <source>
        <dbReference type="EMBL" id="MXP43477.1"/>
    </source>
</evidence>
<keyword evidence="1 4" id="KW-0489">Methyltransferase</keyword>
<feature type="active site" description="Nucleophile" evidence="4">
    <location>
        <position position="356"/>
    </location>
</feature>
<accession>A0A845B217</accession>
<dbReference type="Proteomes" id="UP000431922">
    <property type="component" value="Unassembled WGS sequence"/>
</dbReference>
<reference evidence="6 7" key="1">
    <citation type="submission" date="2019-12" db="EMBL/GenBank/DDBJ databases">
        <title>Genomic-based taxomic classification of the family Erythrobacteraceae.</title>
        <authorList>
            <person name="Xu L."/>
        </authorList>
    </citation>
    <scope>NUCLEOTIDE SEQUENCE [LARGE SCALE GENOMIC DNA]</scope>
    <source>
        <strain evidence="6 7">KCTC 42453</strain>
    </source>
</reference>
<keyword evidence="3 4" id="KW-0949">S-adenosyl-L-methionine</keyword>
<feature type="binding site" evidence="4">
    <location>
        <position position="237"/>
    </location>
    <ligand>
        <name>S-adenosyl-L-methionine</name>
        <dbReference type="ChEBI" id="CHEBI:59789"/>
    </ligand>
</feature>
<dbReference type="RefSeq" id="WP_160755076.1">
    <property type="nucleotide sequence ID" value="NZ_WTYL01000001.1"/>
</dbReference>